<reference evidence="2" key="1">
    <citation type="submission" date="2021-02" db="EMBL/GenBank/DDBJ databases">
        <authorList>
            <person name="Dougan E. K."/>
            <person name="Rhodes N."/>
            <person name="Thang M."/>
            <person name="Chan C."/>
        </authorList>
    </citation>
    <scope>NUCLEOTIDE SEQUENCE</scope>
</reference>
<sequence>MAEDGEVEVDLQESQETVMPRTPVQLHRPLFSGEAPVGRPALSPISEESPGAGAAAGQHKASPSGNGSCQVSDLHHLLMREVSHISDRVQRLEFEIRSPARQCLEAQIATILEAGRRDAEQRRELATVFAKALEEERDGRILETSELRASLSELAYGITSADGSEGSQEILAAMATWSADLSKEVHELTRKAREEVEDFSKAAKSEWSAVSLNLGGLFKKLSEDLAEQHSRAALDLVDRHMEAASALDARAAELTEITSAFRHEAAELRRGSEAATSGGSEAHRPASSRRCLSTQLPFEAAALLSESSRTVSPSAATLHWPQLAATEMIAQQVLQRGTSPAGVSSSSLATLAAPARYTTASTAQFAMQGRPVLR</sequence>
<dbReference type="EMBL" id="CAJNNW010026447">
    <property type="protein sequence ID" value="CAE8685453.1"/>
    <property type="molecule type" value="Genomic_DNA"/>
</dbReference>
<evidence type="ECO:0000313" key="2">
    <source>
        <dbReference type="EMBL" id="CAE8685453.1"/>
    </source>
</evidence>
<evidence type="ECO:0000256" key="1">
    <source>
        <dbReference type="SAM" id="MobiDB-lite"/>
    </source>
</evidence>
<feature type="compositionally biased region" description="Acidic residues" evidence="1">
    <location>
        <begin position="1"/>
        <end position="13"/>
    </location>
</feature>
<feature type="region of interest" description="Disordered" evidence="1">
    <location>
        <begin position="1"/>
        <end position="69"/>
    </location>
</feature>
<organism evidence="2 3">
    <name type="scientific">Polarella glacialis</name>
    <name type="common">Dinoflagellate</name>
    <dbReference type="NCBI Taxonomy" id="89957"/>
    <lineage>
        <taxon>Eukaryota</taxon>
        <taxon>Sar</taxon>
        <taxon>Alveolata</taxon>
        <taxon>Dinophyceae</taxon>
        <taxon>Suessiales</taxon>
        <taxon>Suessiaceae</taxon>
        <taxon>Polarella</taxon>
    </lineage>
</organism>
<name>A0A813JVB5_POLGL</name>
<dbReference type="Proteomes" id="UP000626109">
    <property type="component" value="Unassembled WGS sequence"/>
</dbReference>
<evidence type="ECO:0000313" key="3">
    <source>
        <dbReference type="Proteomes" id="UP000626109"/>
    </source>
</evidence>
<comment type="caution">
    <text evidence="2">The sequence shown here is derived from an EMBL/GenBank/DDBJ whole genome shotgun (WGS) entry which is preliminary data.</text>
</comment>
<gene>
    <name evidence="2" type="ORF">PGLA2088_LOCUS24472</name>
</gene>
<dbReference type="AlphaFoldDB" id="A0A813JVB5"/>
<protein>
    <submittedName>
        <fullName evidence="2">Uncharacterized protein</fullName>
    </submittedName>
</protein>
<accession>A0A813JVB5</accession>
<proteinExistence type="predicted"/>
<feature type="region of interest" description="Disordered" evidence="1">
    <location>
        <begin position="268"/>
        <end position="290"/>
    </location>
</feature>